<accession>A0ABZ2KHC6</accession>
<keyword evidence="2" id="KW-1185">Reference proteome</keyword>
<evidence type="ECO:0000313" key="2">
    <source>
        <dbReference type="Proteomes" id="UP001379533"/>
    </source>
</evidence>
<proteinExistence type="predicted"/>
<organism evidence="1 2">
    <name type="scientific">Pendulispora brunnea</name>
    <dbReference type="NCBI Taxonomy" id="2905690"/>
    <lineage>
        <taxon>Bacteria</taxon>
        <taxon>Pseudomonadati</taxon>
        <taxon>Myxococcota</taxon>
        <taxon>Myxococcia</taxon>
        <taxon>Myxococcales</taxon>
        <taxon>Sorangiineae</taxon>
        <taxon>Pendulisporaceae</taxon>
        <taxon>Pendulispora</taxon>
    </lineage>
</organism>
<reference evidence="1 2" key="1">
    <citation type="submission" date="2021-12" db="EMBL/GenBank/DDBJ databases">
        <title>Discovery of the Pendulisporaceae a myxobacterial family with distinct sporulation behavior and unique specialized metabolism.</title>
        <authorList>
            <person name="Garcia R."/>
            <person name="Popoff A."/>
            <person name="Bader C.D."/>
            <person name="Loehr J."/>
            <person name="Walesch S."/>
            <person name="Walt C."/>
            <person name="Boldt J."/>
            <person name="Bunk B."/>
            <person name="Haeckl F.J.F.P.J."/>
            <person name="Gunesch A.P."/>
            <person name="Birkelbach J."/>
            <person name="Nuebel U."/>
            <person name="Pietschmann T."/>
            <person name="Bach T."/>
            <person name="Mueller R."/>
        </authorList>
    </citation>
    <scope>NUCLEOTIDE SEQUENCE [LARGE SCALE GENOMIC DNA]</scope>
    <source>
        <strain evidence="1 2">MSr12523</strain>
    </source>
</reference>
<dbReference type="Proteomes" id="UP001379533">
    <property type="component" value="Chromosome"/>
</dbReference>
<dbReference type="RefSeq" id="WP_394848580.1">
    <property type="nucleotide sequence ID" value="NZ_CP089982.1"/>
</dbReference>
<protein>
    <submittedName>
        <fullName evidence="1">Uncharacterized protein</fullName>
    </submittedName>
</protein>
<evidence type="ECO:0000313" key="1">
    <source>
        <dbReference type="EMBL" id="WXA97964.1"/>
    </source>
</evidence>
<dbReference type="EMBL" id="CP089982">
    <property type="protein sequence ID" value="WXA97964.1"/>
    <property type="molecule type" value="Genomic_DNA"/>
</dbReference>
<gene>
    <name evidence="1" type="ORF">LZC95_14115</name>
</gene>
<sequence>MAKKPATEGSTMDIEVLLDEELEKTAFQLEQANQRLDEFHDYLDPAWLALEAQARALQLRLYELEQVEIEWEKALRRTRPPSN</sequence>
<name>A0ABZ2KHC6_9BACT</name>